<keyword evidence="4" id="KW-1185">Reference proteome</keyword>
<dbReference type="RefSeq" id="WP_080039432.1">
    <property type="nucleotide sequence ID" value="NZ_CP017717.1"/>
</dbReference>
<dbReference type="PANTHER" id="PTHR46268:SF6">
    <property type="entry name" value="UNIVERSAL STRESS PROTEIN UP12"/>
    <property type="match status" value="1"/>
</dbReference>
<dbReference type="KEGG" id="noa:BKM31_18890"/>
<dbReference type="InterPro" id="IPR006016">
    <property type="entry name" value="UspA"/>
</dbReference>
<sequence>MAGHIIVGADRSPAAQAAVQWAAADAERRHLSLRIVHVREQRPGEHARGCCATTLTTAADLARETAGGIQVTTELLAGTVVDRLLAESATADSVVLGSRGLGELAGMLAGSVSLAVAGHATSPVVIVRASDSARHGRVVVGYDNSEHAEAAMQYAVEHARAHGARLHVLHAWQTPVFSPYLTAWNSLMAEVYQEESRTVAEHLTRWCEKNPDVDITHETLSGHPVGVLARAGATADLVVVGSRGRGGFASAVLGSVGHGVLHHVTCPVAVVRPRNDHS</sequence>
<gene>
    <name evidence="3" type="ORF">BKM31_18890</name>
</gene>
<evidence type="ECO:0000256" key="1">
    <source>
        <dbReference type="ARBA" id="ARBA00008791"/>
    </source>
</evidence>
<accession>A0A1U9ZZ64</accession>
<evidence type="ECO:0000259" key="2">
    <source>
        <dbReference type="Pfam" id="PF00582"/>
    </source>
</evidence>
<dbReference type="EMBL" id="CP017717">
    <property type="protein sequence ID" value="AQZ63253.1"/>
    <property type="molecule type" value="Genomic_DNA"/>
</dbReference>
<dbReference type="OrthoDB" id="9816117at2"/>
<organism evidence="3 4">
    <name type="scientific">[Actinomadura] parvosata subsp. kistnae</name>
    <dbReference type="NCBI Taxonomy" id="1909395"/>
    <lineage>
        <taxon>Bacteria</taxon>
        <taxon>Bacillati</taxon>
        <taxon>Actinomycetota</taxon>
        <taxon>Actinomycetes</taxon>
        <taxon>Streptosporangiales</taxon>
        <taxon>Streptosporangiaceae</taxon>
        <taxon>Nonomuraea</taxon>
    </lineage>
</organism>
<reference evidence="4" key="1">
    <citation type="journal article" date="2017" name="Med. Chem. Commun.">
        <title>Nonomuraea sp. ATCC 55076 harbours the largest actinomycete chromosome to date and the kistamicin biosynthetic gene cluster.</title>
        <authorList>
            <person name="Nazari B."/>
            <person name="Forneris C.C."/>
            <person name="Gibson M.I."/>
            <person name="Moon K."/>
            <person name="Schramma K.R."/>
            <person name="Seyedsayamdost M.R."/>
        </authorList>
    </citation>
    <scope>NUCLEOTIDE SEQUENCE [LARGE SCALE GENOMIC DNA]</scope>
    <source>
        <strain evidence="4">ATCC 55076</strain>
    </source>
</reference>
<dbReference type="Proteomes" id="UP000190797">
    <property type="component" value="Chromosome"/>
</dbReference>
<protein>
    <submittedName>
        <fullName evidence="3">Universal stress protein UspA</fullName>
    </submittedName>
</protein>
<dbReference type="Gene3D" id="3.40.50.620">
    <property type="entry name" value="HUPs"/>
    <property type="match status" value="2"/>
</dbReference>
<dbReference type="InterPro" id="IPR006015">
    <property type="entry name" value="Universal_stress_UspA"/>
</dbReference>
<dbReference type="AlphaFoldDB" id="A0A1U9ZZ64"/>
<name>A0A1U9ZZ64_9ACTN</name>
<comment type="similarity">
    <text evidence="1">Belongs to the universal stress protein A family.</text>
</comment>
<dbReference type="SUPFAM" id="SSF52402">
    <property type="entry name" value="Adenine nucleotide alpha hydrolases-like"/>
    <property type="match status" value="2"/>
</dbReference>
<dbReference type="InterPro" id="IPR014729">
    <property type="entry name" value="Rossmann-like_a/b/a_fold"/>
</dbReference>
<evidence type="ECO:0000313" key="4">
    <source>
        <dbReference type="Proteomes" id="UP000190797"/>
    </source>
</evidence>
<dbReference type="Pfam" id="PF00582">
    <property type="entry name" value="Usp"/>
    <property type="match status" value="2"/>
</dbReference>
<feature type="domain" description="UspA" evidence="2">
    <location>
        <begin position="1"/>
        <end position="128"/>
    </location>
</feature>
<dbReference type="PANTHER" id="PTHR46268">
    <property type="entry name" value="STRESS RESPONSE PROTEIN NHAX"/>
    <property type="match status" value="1"/>
</dbReference>
<feature type="domain" description="UspA" evidence="2">
    <location>
        <begin position="137"/>
        <end position="272"/>
    </location>
</feature>
<dbReference type="PRINTS" id="PR01438">
    <property type="entry name" value="UNVRSLSTRESS"/>
</dbReference>
<evidence type="ECO:0000313" key="3">
    <source>
        <dbReference type="EMBL" id="AQZ63253.1"/>
    </source>
</evidence>
<proteinExistence type="inferred from homology"/>
<dbReference type="STRING" id="1909395.BKM31_18890"/>